<evidence type="ECO:0000256" key="1">
    <source>
        <dbReference type="SAM" id="MobiDB-lite"/>
    </source>
</evidence>
<keyword evidence="3" id="KW-1185">Reference proteome</keyword>
<dbReference type="AlphaFoldDB" id="A0A5N6TV19"/>
<evidence type="ECO:0000313" key="2">
    <source>
        <dbReference type="EMBL" id="KAE8150212.1"/>
    </source>
</evidence>
<organism evidence="2 3">
    <name type="scientific">Aspergillus avenaceus</name>
    <dbReference type="NCBI Taxonomy" id="36643"/>
    <lineage>
        <taxon>Eukaryota</taxon>
        <taxon>Fungi</taxon>
        <taxon>Dikarya</taxon>
        <taxon>Ascomycota</taxon>
        <taxon>Pezizomycotina</taxon>
        <taxon>Eurotiomycetes</taxon>
        <taxon>Eurotiomycetidae</taxon>
        <taxon>Eurotiales</taxon>
        <taxon>Aspergillaceae</taxon>
        <taxon>Aspergillus</taxon>
        <taxon>Aspergillus subgen. Circumdati</taxon>
    </lineage>
</organism>
<feature type="region of interest" description="Disordered" evidence="1">
    <location>
        <begin position="1"/>
        <end position="65"/>
    </location>
</feature>
<gene>
    <name evidence="2" type="ORF">BDV25DRAFT_140051</name>
</gene>
<protein>
    <submittedName>
        <fullName evidence="2">Uncharacterized protein</fullName>
    </submittedName>
</protein>
<proteinExistence type="predicted"/>
<evidence type="ECO:0000313" key="3">
    <source>
        <dbReference type="Proteomes" id="UP000325780"/>
    </source>
</evidence>
<dbReference type="Proteomes" id="UP000325780">
    <property type="component" value="Unassembled WGS sequence"/>
</dbReference>
<sequence length="115" mass="12924">MKAPDWVGPDSIRVDEEEDNFISIDESDDGKPGEKKTSKEIKGKSTIITRSSTRKQDAGSTVEELQAGTEQLSIEGQSHPYSSLEWQQGSISISFDGSKGKWYYSARRKKVWKHT</sequence>
<dbReference type="EMBL" id="ML742100">
    <property type="protein sequence ID" value="KAE8150212.1"/>
    <property type="molecule type" value="Genomic_DNA"/>
</dbReference>
<reference evidence="2 3" key="1">
    <citation type="submission" date="2019-04" db="EMBL/GenBank/DDBJ databases">
        <title>Friends and foes A comparative genomics study of 23 Aspergillus species from section Flavi.</title>
        <authorList>
            <consortium name="DOE Joint Genome Institute"/>
            <person name="Kjaerbolling I."/>
            <person name="Vesth T."/>
            <person name="Frisvad J.C."/>
            <person name="Nybo J.L."/>
            <person name="Theobald S."/>
            <person name="Kildgaard S."/>
            <person name="Isbrandt T."/>
            <person name="Kuo A."/>
            <person name="Sato A."/>
            <person name="Lyhne E.K."/>
            <person name="Kogle M.E."/>
            <person name="Wiebenga A."/>
            <person name="Kun R.S."/>
            <person name="Lubbers R.J."/>
            <person name="Makela M.R."/>
            <person name="Barry K."/>
            <person name="Chovatia M."/>
            <person name="Clum A."/>
            <person name="Daum C."/>
            <person name="Haridas S."/>
            <person name="He G."/>
            <person name="LaButti K."/>
            <person name="Lipzen A."/>
            <person name="Mondo S."/>
            <person name="Riley R."/>
            <person name="Salamov A."/>
            <person name="Simmons B.A."/>
            <person name="Magnuson J.K."/>
            <person name="Henrissat B."/>
            <person name="Mortensen U.H."/>
            <person name="Larsen T.O."/>
            <person name="Devries R.P."/>
            <person name="Grigoriev I.V."/>
            <person name="Machida M."/>
            <person name="Baker S.E."/>
            <person name="Andersen M.R."/>
        </authorList>
    </citation>
    <scope>NUCLEOTIDE SEQUENCE [LARGE SCALE GENOMIC DNA]</scope>
    <source>
        <strain evidence="2 3">IBT 18842</strain>
    </source>
</reference>
<name>A0A5N6TV19_ASPAV</name>
<accession>A0A5N6TV19</accession>
<feature type="compositionally biased region" description="Acidic residues" evidence="1">
    <location>
        <begin position="15"/>
        <end position="28"/>
    </location>
</feature>
<feature type="compositionally biased region" description="Basic and acidic residues" evidence="1">
    <location>
        <begin position="29"/>
        <end position="43"/>
    </location>
</feature>